<evidence type="ECO:0000313" key="4">
    <source>
        <dbReference type="Proteomes" id="UP000549113"/>
    </source>
</evidence>
<dbReference type="InterPro" id="IPR037460">
    <property type="entry name" value="SEST-like"/>
</dbReference>
<dbReference type="PANTHER" id="PTHR37981">
    <property type="entry name" value="LIPASE 2"/>
    <property type="match status" value="1"/>
</dbReference>
<dbReference type="SUPFAM" id="SSF52266">
    <property type="entry name" value="SGNH hydrolase"/>
    <property type="match status" value="1"/>
</dbReference>
<dbReference type="InterPro" id="IPR036514">
    <property type="entry name" value="SGNH_hydro_sf"/>
</dbReference>
<proteinExistence type="predicted"/>
<sequence length="271" mass="29077">MLDRYRHMVALGSSFAAGPGVQPIIDRAAMRSGRNYAHLVASSLGAELTDASVSGATTSTILHSPQRTLRRVFAQQIESVDESTDLVTITAGGNDLGYIGAVMRTAMLNRFAESGLIRPLAHRMQRRRPLALPDEAQVQAATDGLVEICREAQRRAPRATVLLVGYLPLFDETDAEATGFSPEQVAHFRDVDELLSRAYGEASRLTGARMVAASGYPSGHGVGSADPWVNGLQLWRSLASSFHPNAAGMRAVAVAILHHLDEYSVGSAINE</sequence>
<protein>
    <submittedName>
        <fullName evidence="3">Lysophospholipase L1-like esterase</fullName>
    </submittedName>
</protein>
<dbReference type="CDD" id="cd01823">
    <property type="entry name" value="SEST_like"/>
    <property type="match status" value="1"/>
</dbReference>
<evidence type="ECO:0000313" key="3">
    <source>
        <dbReference type="EMBL" id="MBB4141329.1"/>
    </source>
</evidence>
<dbReference type="InterPro" id="IPR013830">
    <property type="entry name" value="SGNH_hydro"/>
</dbReference>
<feature type="active site" evidence="1">
    <location>
        <position position="243"/>
    </location>
</feature>
<dbReference type="GO" id="GO:0004806">
    <property type="term" value="F:triacylglycerol lipase activity"/>
    <property type="evidence" value="ECO:0007669"/>
    <property type="project" value="TreeGrafter"/>
</dbReference>
<feature type="active site" description="Nucleophile" evidence="1">
    <location>
        <position position="14"/>
    </location>
</feature>
<dbReference type="PANTHER" id="PTHR37981:SF1">
    <property type="entry name" value="SGNH HYDROLASE-TYPE ESTERASE DOMAIN-CONTAINING PROTEIN"/>
    <property type="match status" value="1"/>
</dbReference>
<dbReference type="AlphaFoldDB" id="A0AA40VNG0"/>
<evidence type="ECO:0000256" key="1">
    <source>
        <dbReference type="PIRSR" id="PIRSR637460-1"/>
    </source>
</evidence>
<gene>
    <name evidence="3" type="ORF">BKA10_003123</name>
</gene>
<dbReference type="Pfam" id="PF13472">
    <property type="entry name" value="Lipase_GDSL_2"/>
    <property type="match status" value="1"/>
</dbReference>
<organism evidence="3 4">
    <name type="scientific">Microbacterium invictum</name>
    <dbReference type="NCBI Taxonomy" id="515415"/>
    <lineage>
        <taxon>Bacteria</taxon>
        <taxon>Bacillati</taxon>
        <taxon>Actinomycetota</taxon>
        <taxon>Actinomycetes</taxon>
        <taxon>Micrococcales</taxon>
        <taxon>Microbacteriaceae</taxon>
        <taxon>Microbacterium</taxon>
    </lineage>
</organism>
<dbReference type="EMBL" id="JACIFH010000001">
    <property type="protein sequence ID" value="MBB4141329.1"/>
    <property type="molecule type" value="Genomic_DNA"/>
</dbReference>
<dbReference type="GO" id="GO:0019433">
    <property type="term" value="P:triglyceride catabolic process"/>
    <property type="evidence" value="ECO:0007669"/>
    <property type="project" value="TreeGrafter"/>
</dbReference>
<dbReference type="Proteomes" id="UP000549113">
    <property type="component" value="Unassembled WGS sequence"/>
</dbReference>
<reference evidence="3 4" key="1">
    <citation type="submission" date="2020-08" db="EMBL/GenBank/DDBJ databases">
        <title>Sequencing the genomes of 1000 actinobacteria strains.</title>
        <authorList>
            <person name="Klenk H.-P."/>
        </authorList>
    </citation>
    <scope>NUCLEOTIDE SEQUENCE [LARGE SCALE GENOMIC DNA]</scope>
    <source>
        <strain evidence="3 4">DSM 19600</strain>
    </source>
</reference>
<dbReference type="RefSeq" id="WP_183500817.1">
    <property type="nucleotide sequence ID" value="NZ_BAABCO010000003.1"/>
</dbReference>
<name>A0AA40VNG0_9MICO</name>
<keyword evidence="4" id="KW-1185">Reference proteome</keyword>
<evidence type="ECO:0000259" key="2">
    <source>
        <dbReference type="Pfam" id="PF13472"/>
    </source>
</evidence>
<feature type="domain" description="SGNH hydrolase-type esterase" evidence="2">
    <location>
        <begin position="10"/>
        <end position="251"/>
    </location>
</feature>
<dbReference type="Gene3D" id="3.40.50.1110">
    <property type="entry name" value="SGNH hydrolase"/>
    <property type="match status" value="1"/>
</dbReference>
<accession>A0AA40VNG0</accession>
<comment type="caution">
    <text evidence="3">The sequence shown here is derived from an EMBL/GenBank/DDBJ whole genome shotgun (WGS) entry which is preliminary data.</text>
</comment>